<evidence type="ECO:0000256" key="2">
    <source>
        <dbReference type="SAM" id="Phobius"/>
    </source>
</evidence>
<keyword evidence="2" id="KW-1133">Transmembrane helix</keyword>
<evidence type="ECO:0000256" key="1">
    <source>
        <dbReference type="SAM" id="MobiDB-lite"/>
    </source>
</evidence>
<dbReference type="STRING" id="159449.B4N89_03855"/>
<sequence length="163" mass="17278">MDTGVAENNAHAAGEPTADGDDPAGAAAPEGATKDDTTTGAPQAKPFGSRAPAFIKRSKPLHMTWQIGVAIIGFAIIVGGIIMLPLPGPGWAVIFLGLAVLGTEFVWAQRTLLWTKDKVTRAATRALDPRTRRRNMIMLAIGLLLIAAAVSLYLWKYGMALPF</sequence>
<comment type="caution">
    <text evidence="3">The sequence shown here is derived from an EMBL/GenBank/DDBJ whole genome shotgun (WGS) entry which is preliminary data.</text>
</comment>
<organism evidence="3 4">
    <name type="scientific">Embleya scabrispora</name>
    <dbReference type="NCBI Taxonomy" id="159449"/>
    <lineage>
        <taxon>Bacteria</taxon>
        <taxon>Bacillati</taxon>
        <taxon>Actinomycetota</taxon>
        <taxon>Actinomycetes</taxon>
        <taxon>Kitasatosporales</taxon>
        <taxon>Streptomycetaceae</taxon>
        <taxon>Embleya</taxon>
    </lineage>
</organism>
<evidence type="ECO:0000313" key="4">
    <source>
        <dbReference type="Proteomes" id="UP000190037"/>
    </source>
</evidence>
<dbReference type="Pfam" id="PF09656">
    <property type="entry name" value="PGPGW"/>
    <property type="match status" value="1"/>
</dbReference>
<keyword evidence="2" id="KW-0472">Membrane</keyword>
<dbReference type="InterPro" id="IPR013434">
    <property type="entry name" value="CHP02611"/>
</dbReference>
<name>A0A1T3NU24_9ACTN</name>
<feature type="transmembrane region" description="Helical" evidence="2">
    <location>
        <begin position="90"/>
        <end position="108"/>
    </location>
</feature>
<dbReference type="AlphaFoldDB" id="A0A1T3NU24"/>
<keyword evidence="4" id="KW-1185">Reference proteome</keyword>
<gene>
    <name evidence="3" type="ORF">B4N89_03855</name>
</gene>
<dbReference type="NCBIfam" id="TIGR02611">
    <property type="entry name" value="TIGR02611 family protein"/>
    <property type="match status" value="1"/>
</dbReference>
<dbReference type="RefSeq" id="WP_078974463.1">
    <property type="nucleotide sequence ID" value="NZ_MWQN01000001.1"/>
</dbReference>
<feature type="transmembrane region" description="Helical" evidence="2">
    <location>
        <begin position="135"/>
        <end position="155"/>
    </location>
</feature>
<dbReference type="EMBL" id="MWQN01000001">
    <property type="protein sequence ID" value="OPC80200.1"/>
    <property type="molecule type" value="Genomic_DNA"/>
</dbReference>
<proteinExistence type="predicted"/>
<dbReference type="OrthoDB" id="3295542at2"/>
<evidence type="ECO:0000313" key="3">
    <source>
        <dbReference type="EMBL" id="OPC80200.1"/>
    </source>
</evidence>
<feature type="transmembrane region" description="Helical" evidence="2">
    <location>
        <begin position="65"/>
        <end position="84"/>
    </location>
</feature>
<feature type="region of interest" description="Disordered" evidence="1">
    <location>
        <begin position="1"/>
        <end position="49"/>
    </location>
</feature>
<accession>A0A1T3NU24</accession>
<keyword evidence="2" id="KW-0812">Transmembrane</keyword>
<dbReference type="InterPro" id="IPR019099">
    <property type="entry name" value="Uncharacterised_PGPGW_TM"/>
</dbReference>
<dbReference type="Proteomes" id="UP000190037">
    <property type="component" value="Unassembled WGS sequence"/>
</dbReference>
<feature type="compositionally biased region" description="Low complexity" evidence="1">
    <location>
        <begin position="12"/>
        <end position="31"/>
    </location>
</feature>
<protein>
    <submittedName>
        <fullName evidence="3">TIGR02611 family protein</fullName>
    </submittedName>
</protein>
<reference evidence="3 4" key="1">
    <citation type="submission" date="2017-03" db="EMBL/GenBank/DDBJ databases">
        <title>Draft genome sequence of Streptomyces scabrisporus NF3, endophyte isolated from Amphipterygium adstringens.</title>
        <authorList>
            <person name="Vazquez M."/>
            <person name="Ceapa C.D."/>
            <person name="Rodriguez Luna D."/>
            <person name="Sanchez Esquivel S."/>
        </authorList>
    </citation>
    <scope>NUCLEOTIDE SEQUENCE [LARGE SCALE GENOMIC DNA]</scope>
    <source>
        <strain evidence="3 4">NF3</strain>
    </source>
</reference>